<dbReference type="InterPro" id="IPR005076">
    <property type="entry name" value="Glyco_trans_6"/>
</dbReference>
<dbReference type="InterPro" id="IPR029044">
    <property type="entry name" value="Nucleotide-diphossugar_trans"/>
</dbReference>
<reference evidence="5" key="1">
    <citation type="submission" date="2021-12" db="EMBL/GenBank/DDBJ databases">
        <title>taxonomy of Moraxella sp. ZY201224.</title>
        <authorList>
            <person name="Li F."/>
        </authorList>
    </citation>
    <scope>NUCLEOTIDE SEQUENCE</scope>
    <source>
        <strain evidence="5">ZY201224</strain>
    </source>
</reference>
<dbReference type="PANTHER" id="PTHR10462">
    <property type="entry name" value="GLYCOSYLTRANSFERASE-RELATED"/>
    <property type="match status" value="1"/>
</dbReference>
<gene>
    <name evidence="5" type="ORF">LU297_00525</name>
</gene>
<comment type="similarity">
    <text evidence="2">Belongs to the glycosyltransferase 6 family.</text>
</comment>
<comment type="cofactor">
    <cofactor evidence="1">
        <name>Mn(2+)</name>
        <dbReference type="ChEBI" id="CHEBI:29035"/>
    </cofactor>
</comment>
<evidence type="ECO:0000256" key="4">
    <source>
        <dbReference type="ARBA" id="ARBA00022679"/>
    </source>
</evidence>
<evidence type="ECO:0000256" key="3">
    <source>
        <dbReference type="ARBA" id="ARBA00022676"/>
    </source>
</evidence>
<keyword evidence="3" id="KW-0328">Glycosyltransferase</keyword>
<evidence type="ECO:0000256" key="1">
    <source>
        <dbReference type="ARBA" id="ARBA00001936"/>
    </source>
</evidence>
<keyword evidence="4" id="KW-0808">Transferase</keyword>
<protein>
    <submittedName>
        <fullName evidence="5">Glycosyltransferase</fullName>
    </submittedName>
</protein>
<dbReference type="Proteomes" id="UP001063782">
    <property type="component" value="Chromosome"/>
</dbReference>
<evidence type="ECO:0000256" key="2">
    <source>
        <dbReference type="ARBA" id="ARBA00010413"/>
    </source>
</evidence>
<dbReference type="PANTHER" id="PTHR10462:SF53">
    <property type="entry name" value="HISTO-BLOOD GROUP ABO SYSTEM TRANSFERASE 1-LIKE"/>
    <property type="match status" value="1"/>
</dbReference>
<dbReference type="RefSeq" id="WP_263076475.1">
    <property type="nucleotide sequence ID" value="NZ_CP089977.1"/>
</dbReference>
<name>A0ABY6F4E8_9GAMM</name>
<keyword evidence="6" id="KW-1185">Reference proteome</keyword>
<evidence type="ECO:0000313" key="5">
    <source>
        <dbReference type="EMBL" id="UXZ04974.1"/>
    </source>
</evidence>
<proteinExistence type="inferred from homology"/>
<dbReference type="Pfam" id="PF03414">
    <property type="entry name" value="Glyco_transf_6"/>
    <property type="match status" value="1"/>
</dbReference>
<dbReference type="Gene3D" id="3.90.550.10">
    <property type="entry name" value="Spore Coat Polysaccharide Biosynthesis Protein SpsA, Chain A"/>
    <property type="match status" value="1"/>
</dbReference>
<dbReference type="SUPFAM" id="SSF53448">
    <property type="entry name" value="Nucleotide-diphospho-sugar transferases"/>
    <property type="match status" value="1"/>
</dbReference>
<evidence type="ECO:0000313" key="6">
    <source>
        <dbReference type="Proteomes" id="UP001063782"/>
    </source>
</evidence>
<organism evidence="5 6">
    <name type="scientific">Moraxella nasicaprae</name>
    <dbReference type="NCBI Taxonomy" id="2904122"/>
    <lineage>
        <taxon>Bacteria</taxon>
        <taxon>Pseudomonadati</taxon>
        <taxon>Pseudomonadota</taxon>
        <taxon>Gammaproteobacteria</taxon>
        <taxon>Moraxellales</taxon>
        <taxon>Moraxellaceae</taxon>
        <taxon>Moraxella</taxon>
    </lineage>
</organism>
<sequence length="281" mass="33219">MMNKTKTIAILYIATGRYIVFWEHFYRSAQQFLLPDCQKHYFVFTDSINEIVGEHDGYVTRIAQNKLGWPYDTLMRFDMFLGIQDKLQSFDYAYFFNGNSEILCPIYADEFLPKGDKHLLFAHQPHMFHLNKNKFTYDRNPQSTAYIPQGQGQYYITGALNGGKTAHYLQMCQTLSNNIHTDLKQDIIALWHDESHLNHYILGRDDVMILPPYFTKGESEYWKTTSKVMFSDKTHHRFGGHAYLRGETDEKISQETWEKQHGKRKSHYKLRLKQYLKSLVL</sequence>
<dbReference type="EMBL" id="CP089977">
    <property type="protein sequence ID" value="UXZ04974.1"/>
    <property type="molecule type" value="Genomic_DNA"/>
</dbReference>
<dbReference type="NCBIfam" id="NF041524">
    <property type="entry name" value="Gltr_6"/>
    <property type="match status" value="1"/>
</dbReference>
<dbReference type="InterPro" id="IPR048174">
    <property type="entry name" value="WbnI-like"/>
</dbReference>
<accession>A0ABY6F4E8</accession>